<reference evidence="3" key="1">
    <citation type="submission" date="2016-06" db="EMBL/GenBank/DDBJ databases">
        <authorList>
            <person name="Varghese N."/>
            <person name="Submissions Spin"/>
        </authorList>
    </citation>
    <scope>NUCLEOTIDE SEQUENCE [LARGE SCALE GENOMIC DNA]</scope>
    <source>
        <strain evidence="3">DSM 43816</strain>
    </source>
</reference>
<dbReference type="Gene3D" id="3.30.559.10">
    <property type="entry name" value="Chloramphenicol acetyltransferase-like domain"/>
    <property type="match status" value="1"/>
</dbReference>
<feature type="domain" description="Condensation" evidence="1">
    <location>
        <begin position="32"/>
        <end position="361"/>
    </location>
</feature>
<dbReference type="PANTHER" id="PTHR45527:SF1">
    <property type="entry name" value="FATTY ACID SYNTHASE"/>
    <property type="match status" value="1"/>
</dbReference>
<proteinExistence type="predicted"/>
<dbReference type="InParanoid" id="A0A1C4Z7L2"/>
<dbReference type="InterPro" id="IPR001242">
    <property type="entry name" value="Condensation_dom"/>
</dbReference>
<dbReference type="GO" id="GO:0003824">
    <property type="term" value="F:catalytic activity"/>
    <property type="evidence" value="ECO:0007669"/>
    <property type="project" value="InterPro"/>
</dbReference>
<accession>A0A1C4Z7L2</accession>
<evidence type="ECO:0000313" key="2">
    <source>
        <dbReference type="EMBL" id="SCF28973.1"/>
    </source>
</evidence>
<dbReference type="GO" id="GO:0031177">
    <property type="term" value="F:phosphopantetheine binding"/>
    <property type="evidence" value="ECO:0007669"/>
    <property type="project" value="TreeGrafter"/>
</dbReference>
<evidence type="ECO:0000313" key="3">
    <source>
        <dbReference type="Proteomes" id="UP000198253"/>
    </source>
</evidence>
<dbReference type="Gene3D" id="3.30.559.30">
    <property type="entry name" value="Nonribosomal peptide synthetase, condensation domain"/>
    <property type="match status" value="1"/>
</dbReference>
<dbReference type="GO" id="GO:0008610">
    <property type="term" value="P:lipid biosynthetic process"/>
    <property type="evidence" value="ECO:0007669"/>
    <property type="project" value="UniProtKB-ARBA"/>
</dbReference>
<dbReference type="EMBL" id="LT607413">
    <property type="protein sequence ID" value="SCF28973.1"/>
    <property type="molecule type" value="Genomic_DNA"/>
</dbReference>
<organism evidence="2 3">
    <name type="scientific">Micromonospora echinospora</name>
    <name type="common">Micromonospora purpurea</name>
    <dbReference type="NCBI Taxonomy" id="1877"/>
    <lineage>
        <taxon>Bacteria</taxon>
        <taxon>Bacillati</taxon>
        <taxon>Actinomycetota</taxon>
        <taxon>Actinomycetes</taxon>
        <taxon>Micromonosporales</taxon>
        <taxon>Micromonosporaceae</taxon>
        <taxon>Micromonospora</taxon>
    </lineage>
</organism>
<evidence type="ECO:0000259" key="1">
    <source>
        <dbReference type="Pfam" id="PF00668"/>
    </source>
</evidence>
<protein>
    <submittedName>
        <fullName evidence="2">Condensation domain-containing protein</fullName>
    </submittedName>
</protein>
<dbReference type="Pfam" id="PF00668">
    <property type="entry name" value="Condensation"/>
    <property type="match status" value="1"/>
</dbReference>
<dbReference type="RefSeq" id="WP_088983684.1">
    <property type="nucleotide sequence ID" value="NZ_LT607413.1"/>
</dbReference>
<name>A0A1C4Z7L2_MICEC</name>
<dbReference type="GO" id="GO:0043041">
    <property type="term" value="P:amino acid activation for nonribosomal peptide biosynthetic process"/>
    <property type="evidence" value="ECO:0007669"/>
    <property type="project" value="TreeGrafter"/>
</dbReference>
<dbReference type="SUPFAM" id="SSF52777">
    <property type="entry name" value="CoA-dependent acyltransferases"/>
    <property type="match status" value="2"/>
</dbReference>
<dbReference type="InterPro" id="IPR023213">
    <property type="entry name" value="CAT-like_dom_sf"/>
</dbReference>
<dbReference type="GO" id="GO:0005737">
    <property type="term" value="C:cytoplasm"/>
    <property type="evidence" value="ECO:0007669"/>
    <property type="project" value="TreeGrafter"/>
</dbReference>
<keyword evidence="3" id="KW-1185">Reference proteome</keyword>
<gene>
    <name evidence="2" type="ORF">GA0070618_4870</name>
</gene>
<sequence length="473" mass="51416">MVLTSQPTDQATARTEEMAYADFHGGRAATGPLTWGQRAMWRAVVEFESTRHSFLNLRRTLAVSRRAGVDPARAVRALAALVGRHESLRTRVRPSDGELRQVAAAEGRLPVLVHTVPAAGADPDGQVAAGALAARFGDPRFDHAAEWPLRAAVVVVDGLVRQVVVVFSHSTVDFHATETVLRDLRMLLLRGAAPTPPGLQSLDVADRERQVERRRSDRAVAYWLRQFPTLGAGSFAEPVGTGLTPRYRRGALTSPAIHHAARLLAARHRTSSSTVLLAATAAALQAGGGPEVAGQARGGSEAVGIFTMANNRFQPEYDTAISKLNQIGLCRVDLTGRPDFAELLRRARQASLDGYRHAYYDPLALAQGFADHGYDYGTALAPFCYLNDIRLPHDVPADVAGPDEPTLRTPGSFRWLEELDRFAWRCRIQVMDAPGAVELAVTADTVHLPPDRAERLLRDIEDRLVQAARSAAP</sequence>
<dbReference type="GO" id="GO:0044550">
    <property type="term" value="P:secondary metabolite biosynthetic process"/>
    <property type="evidence" value="ECO:0007669"/>
    <property type="project" value="TreeGrafter"/>
</dbReference>
<dbReference type="AlphaFoldDB" id="A0A1C4Z7L2"/>
<dbReference type="OrthoDB" id="5194982at2"/>
<dbReference type="PANTHER" id="PTHR45527">
    <property type="entry name" value="NONRIBOSOMAL PEPTIDE SYNTHETASE"/>
    <property type="match status" value="1"/>
</dbReference>
<dbReference type="Proteomes" id="UP000198253">
    <property type="component" value="Chromosome I"/>
</dbReference>